<evidence type="ECO:0000313" key="3">
    <source>
        <dbReference type="EMBL" id="QDA35653.1"/>
    </source>
</evidence>
<dbReference type="RefSeq" id="WP_139615484.1">
    <property type="nucleotide sequence ID" value="NZ_CP040756.1"/>
</dbReference>
<dbReference type="EMBL" id="CP040756">
    <property type="protein sequence ID" value="QDA35653.1"/>
    <property type="molecule type" value="Genomic_DNA"/>
</dbReference>
<keyword evidence="1" id="KW-0597">Phosphoprotein</keyword>
<dbReference type="Gene3D" id="3.40.50.2300">
    <property type="match status" value="1"/>
</dbReference>
<name>A0A4Y5SRU8_9RHOB</name>
<keyword evidence="3" id="KW-0614">Plasmid</keyword>
<organism evidence="3 4">
    <name type="scientific">Paracoccus liaowanqingii</name>
    <dbReference type="NCBI Taxonomy" id="2560053"/>
    <lineage>
        <taxon>Bacteria</taxon>
        <taxon>Pseudomonadati</taxon>
        <taxon>Pseudomonadota</taxon>
        <taxon>Alphaproteobacteria</taxon>
        <taxon>Rhodobacterales</taxon>
        <taxon>Paracoccaceae</taxon>
        <taxon>Paracoccus</taxon>
    </lineage>
</organism>
<dbReference type="SUPFAM" id="SSF52172">
    <property type="entry name" value="CheY-like"/>
    <property type="match status" value="1"/>
</dbReference>
<dbReference type="Proteomes" id="UP000296374">
    <property type="component" value="Plasmid unnamed9"/>
</dbReference>
<dbReference type="InterPro" id="IPR001789">
    <property type="entry name" value="Sig_transdc_resp-reg_receiver"/>
</dbReference>
<protein>
    <recommendedName>
        <fullName evidence="2">Response regulatory domain-containing protein</fullName>
    </recommendedName>
</protein>
<proteinExistence type="predicted"/>
<dbReference type="KEGG" id="plia:E4191_15880"/>
<evidence type="ECO:0000313" key="4">
    <source>
        <dbReference type="Proteomes" id="UP000296374"/>
    </source>
</evidence>
<feature type="domain" description="Response regulatory" evidence="2">
    <location>
        <begin position="2"/>
        <end position="110"/>
    </location>
</feature>
<dbReference type="InterPro" id="IPR011006">
    <property type="entry name" value="CheY-like_superfamily"/>
</dbReference>
<dbReference type="GO" id="GO:0000160">
    <property type="term" value="P:phosphorelay signal transduction system"/>
    <property type="evidence" value="ECO:0007669"/>
    <property type="project" value="InterPro"/>
</dbReference>
<dbReference type="PROSITE" id="PS50110">
    <property type="entry name" value="RESPONSE_REGULATORY"/>
    <property type="match status" value="1"/>
</dbReference>
<evidence type="ECO:0000256" key="1">
    <source>
        <dbReference type="PROSITE-ProRule" id="PRU00169"/>
    </source>
</evidence>
<gene>
    <name evidence="3" type="ORF">E4191_15880</name>
</gene>
<sequence length="185" mass="20754">MQILVVEDEYHIARQLSLEISSLGDNVVGPFADVGDALHHVSDADAAILDVLLGSETSFPVAKALKTQELPFLFLTAYNPEIIPSYYQNYSIYNKPSITRRLLVDLHSQRLYSDSPGNIQKILLHMLPYSRLKLGNDDAAERLVEIVMLDAMKEIEDDAPVQNLRSLLLTNLERKIAACISDFKL</sequence>
<accession>A0A4Y5SRU8</accession>
<dbReference type="AlphaFoldDB" id="A0A4Y5SRU8"/>
<geneLocation type="plasmid" evidence="3 4">
    <name>unnamed9</name>
</geneLocation>
<feature type="modified residue" description="4-aspartylphosphate" evidence="1">
    <location>
        <position position="50"/>
    </location>
</feature>
<evidence type="ECO:0000259" key="2">
    <source>
        <dbReference type="PROSITE" id="PS50110"/>
    </source>
</evidence>
<reference evidence="4" key="1">
    <citation type="submission" date="2019-05" db="EMBL/GenBank/DDBJ databases">
        <title>Tamlana fucoidanivorans sp. nov., isolated from the surface of algae collected from Fujian province in China.</title>
        <authorList>
            <person name="Li J."/>
        </authorList>
    </citation>
    <scope>NUCLEOTIDE SEQUENCE [LARGE SCALE GENOMIC DNA]</scope>
    <source>
        <strain evidence="4">2251</strain>
        <plasmid evidence="4">unnamed9</plasmid>
    </source>
</reference>